<dbReference type="SUPFAM" id="SSF47005">
    <property type="entry name" value="Peripheral subunit-binding domain of 2-oxo acid dehydrogenase complex"/>
    <property type="match status" value="1"/>
</dbReference>
<evidence type="ECO:0000256" key="3">
    <source>
        <dbReference type="ARBA" id="ARBA00022823"/>
    </source>
</evidence>
<dbReference type="PROSITE" id="PS00189">
    <property type="entry name" value="LIPOYL"/>
    <property type="match status" value="1"/>
</dbReference>
<dbReference type="InterPro" id="IPR000089">
    <property type="entry name" value="Biotin_lipoyl"/>
</dbReference>
<dbReference type="EC" id="2.3.1.-" evidence="4"/>
<proteinExistence type="inferred from homology"/>
<feature type="domain" description="Peripheral subunit-binding (PSBD)" evidence="7">
    <location>
        <begin position="123"/>
        <end position="160"/>
    </location>
</feature>
<keyword evidence="4" id="KW-0808">Transferase</keyword>
<dbReference type="PROSITE" id="PS50968">
    <property type="entry name" value="BIOTINYL_LIPOYL"/>
    <property type="match status" value="1"/>
</dbReference>
<comment type="cofactor">
    <cofactor evidence="1 4">
        <name>(R)-lipoate</name>
        <dbReference type="ChEBI" id="CHEBI:83088"/>
    </cofactor>
</comment>
<dbReference type="SUPFAM" id="SSF52777">
    <property type="entry name" value="CoA-dependent acyltransferases"/>
    <property type="match status" value="1"/>
</dbReference>
<dbReference type="InterPro" id="IPR001078">
    <property type="entry name" value="2-oxoacid_DH_actylTfrase"/>
</dbReference>
<evidence type="ECO:0000256" key="1">
    <source>
        <dbReference type="ARBA" id="ARBA00001938"/>
    </source>
</evidence>
<reference evidence="8" key="2">
    <citation type="journal article" date="2023" name="MicrobiologyOpen">
        <title>Genomics of the tumorigenes clade of the family Rhizobiaceae and description of Rhizobium rhododendri sp. nov.</title>
        <authorList>
            <person name="Kuzmanovic N."/>
            <person name="diCenzo G.C."/>
            <person name="Bunk B."/>
            <person name="Sproeer C."/>
            <person name="Fruehling A."/>
            <person name="Neumann-Schaal M."/>
            <person name="Overmann J."/>
            <person name="Smalla K."/>
        </authorList>
    </citation>
    <scope>NUCLEOTIDE SEQUENCE</scope>
    <source>
        <strain evidence="8">Rho-6.2</strain>
        <plasmid evidence="8">unnamed2</plasmid>
    </source>
</reference>
<dbReference type="InterPro" id="IPR004167">
    <property type="entry name" value="PSBD"/>
</dbReference>
<dbReference type="PANTHER" id="PTHR23151:SF90">
    <property type="entry name" value="DIHYDROLIPOYLLYSINE-RESIDUE ACETYLTRANSFERASE COMPONENT OF PYRUVATE DEHYDROGENASE COMPLEX, MITOCHONDRIAL-RELATED"/>
    <property type="match status" value="1"/>
</dbReference>
<keyword evidence="9" id="KW-1185">Reference proteome</keyword>
<dbReference type="Proteomes" id="UP000318939">
    <property type="component" value="Plasmid unnamed2"/>
</dbReference>
<dbReference type="InterPro" id="IPR011053">
    <property type="entry name" value="Single_hybrid_motif"/>
</dbReference>
<dbReference type="EMBL" id="CP117270">
    <property type="protein sequence ID" value="WFS26665.1"/>
    <property type="molecule type" value="Genomic_DNA"/>
</dbReference>
<name>A0ABY8IVH9_9HYPH</name>
<feature type="region of interest" description="Disordered" evidence="5">
    <location>
        <begin position="84"/>
        <end position="118"/>
    </location>
</feature>
<dbReference type="Pfam" id="PF00364">
    <property type="entry name" value="Biotin_lipoyl"/>
    <property type="match status" value="1"/>
</dbReference>
<comment type="similarity">
    <text evidence="2 4">Belongs to the 2-oxoacid dehydrogenase family.</text>
</comment>
<geneLocation type="plasmid" evidence="8 9">
    <name>unnamed2</name>
</geneLocation>
<gene>
    <name evidence="8" type="ORF">PR018_27170</name>
</gene>
<feature type="compositionally biased region" description="Low complexity" evidence="5">
    <location>
        <begin position="84"/>
        <end position="96"/>
    </location>
</feature>
<evidence type="ECO:0000313" key="8">
    <source>
        <dbReference type="EMBL" id="WFS26665.1"/>
    </source>
</evidence>
<protein>
    <recommendedName>
        <fullName evidence="4">Dihydrolipoamide acetyltransferase component of pyruvate dehydrogenase complex</fullName>
        <ecNumber evidence="4">2.3.1.-</ecNumber>
    </recommendedName>
</protein>
<dbReference type="Gene3D" id="2.40.50.100">
    <property type="match status" value="1"/>
</dbReference>
<sequence>MAIEVILPKVDMDMATGRISKWFFESGATVKKGDVLFEIETDKAAMEIDAPASGILRDVVGAEGVDIAVGAPVAWIYEDGEAYSPGSSAAPAAPQATKTEAVPEQPASVEAPASTVETGEGIRATPLARRLARNAGIDISRITGSGPNGRVTRADVEGYTPPVQQEEPVAAPTAAPKPVVAGPSSEQTRKLFAEGSYDQVAHSNMRRTIARRLVEAKSTVPHFYLTIDCNIDALLKLRAEVNSSTLPIGGKPANKLSVNDMVIKAYAMALAAVPDANVSWTDDSLIVHRHVDIGVAVSVPGGLITPIVRNAETKTLSVISTEMKDLGARAKEGKLKPEEYQGGTAAISNLGMFGIREFAAIVNPPHATILAVGAGERRAVISGEAVVPATLMTVTLSTDHRAVDGALAAELIGAFRTYIETPMAMII</sequence>
<evidence type="ECO:0000259" key="6">
    <source>
        <dbReference type="PROSITE" id="PS50968"/>
    </source>
</evidence>
<dbReference type="PANTHER" id="PTHR23151">
    <property type="entry name" value="DIHYDROLIPOAMIDE ACETYL/SUCCINYL-TRANSFERASE-RELATED"/>
    <property type="match status" value="1"/>
</dbReference>
<keyword evidence="4" id="KW-0012">Acyltransferase</keyword>
<dbReference type="SUPFAM" id="SSF51230">
    <property type="entry name" value="Single hybrid motif"/>
    <property type="match status" value="1"/>
</dbReference>
<dbReference type="InterPro" id="IPR036625">
    <property type="entry name" value="E3-bd_dom_sf"/>
</dbReference>
<evidence type="ECO:0000256" key="2">
    <source>
        <dbReference type="ARBA" id="ARBA00007317"/>
    </source>
</evidence>
<accession>A0ABY8IVH9</accession>
<reference evidence="8" key="1">
    <citation type="journal article" date="2019" name="Phytopathology">
        <title>A Novel Group of Rhizobium tumorigenes-Like Agrobacteria Associated with Crown Gall Disease of Rhododendron and Blueberry.</title>
        <authorList>
            <person name="Kuzmanovic N."/>
            <person name="Behrens P."/>
            <person name="Idczak E."/>
            <person name="Wagner S."/>
            <person name="Gotz M."/>
            <person name="Sproer C."/>
            <person name="Bunk B."/>
            <person name="Overmann J."/>
            <person name="Smalla K."/>
        </authorList>
    </citation>
    <scope>NUCLEOTIDE SEQUENCE</scope>
    <source>
        <strain evidence="8">Rho-6.2</strain>
    </source>
</reference>
<evidence type="ECO:0000256" key="4">
    <source>
        <dbReference type="RuleBase" id="RU003423"/>
    </source>
</evidence>
<dbReference type="InterPro" id="IPR045257">
    <property type="entry name" value="E2/Pdx1"/>
</dbReference>
<feature type="domain" description="Lipoyl-binding" evidence="6">
    <location>
        <begin position="2"/>
        <end position="80"/>
    </location>
</feature>
<dbReference type="RefSeq" id="WP_142825012.1">
    <property type="nucleotide sequence ID" value="NZ_CP117270.1"/>
</dbReference>
<dbReference type="InterPro" id="IPR023213">
    <property type="entry name" value="CAT-like_dom_sf"/>
</dbReference>
<organism evidence="8 9">
    <name type="scientific">Rhizobium rhododendri</name>
    <dbReference type="NCBI Taxonomy" id="2506430"/>
    <lineage>
        <taxon>Bacteria</taxon>
        <taxon>Pseudomonadati</taxon>
        <taxon>Pseudomonadota</taxon>
        <taxon>Alphaproteobacteria</taxon>
        <taxon>Hyphomicrobiales</taxon>
        <taxon>Rhizobiaceae</taxon>
        <taxon>Rhizobium/Agrobacterium group</taxon>
        <taxon>Rhizobium</taxon>
    </lineage>
</organism>
<keyword evidence="8" id="KW-0614">Plasmid</keyword>
<keyword evidence="3 4" id="KW-0450">Lipoyl</keyword>
<evidence type="ECO:0000313" key="9">
    <source>
        <dbReference type="Proteomes" id="UP000318939"/>
    </source>
</evidence>
<dbReference type="Gene3D" id="3.30.559.10">
    <property type="entry name" value="Chloramphenicol acetyltransferase-like domain"/>
    <property type="match status" value="1"/>
</dbReference>
<dbReference type="Pfam" id="PF00198">
    <property type="entry name" value="2-oxoacid_dh"/>
    <property type="match status" value="1"/>
</dbReference>
<dbReference type="Gene3D" id="4.10.320.10">
    <property type="entry name" value="E3-binding domain"/>
    <property type="match status" value="1"/>
</dbReference>
<dbReference type="PROSITE" id="PS51826">
    <property type="entry name" value="PSBD"/>
    <property type="match status" value="1"/>
</dbReference>
<dbReference type="CDD" id="cd06849">
    <property type="entry name" value="lipoyl_domain"/>
    <property type="match status" value="1"/>
</dbReference>
<evidence type="ECO:0000256" key="5">
    <source>
        <dbReference type="SAM" id="MobiDB-lite"/>
    </source>
</evidence>
<evidence type="ECO:0000259" key="7">
    <source>
        <dbReference type="PROSITE" id="PS51826"/>
    </source>
</evidence>
<dbReference type="Pfam" id="PF02817">
    <property type="entry name" value="E3_binding"/>
    <property type="match status" value="1"/>
</dbReference>
<dbReference type="InterPro" id="IPR003016">
    <property type="entry name" value="2-oxoA_DH_lipoyl-BS"/>
</dbReference>